<dbReference type="PANTHER" id="PTHR30100:SF1">
    <property type="entry name" value="PHOSPHATE ACYLTRANSFERASE"/>
    <property type="match status" value="1"/>
</dbReference>
<evidence type="ECO:0000256" key="9">
    <source>
        <dbReference type="ARBA" id="ARBA00024069"/>
    </source>
</evidence>
<dbReference type="GO" id="GO:0043811">
    <property type="term" value="F:phosphate:acyl-[acyl carrier protein] acyltransferase activity"/>
    <property type="evidence" value="ECO:0007669"/>
    <property type="project" value="UniProtKB-EC"/>
</dbReference>
<name>A0A3B1BM24_9ZZZZ</name>
<dbReference type="Gene3D" id="3.40.718.10">
    <property type="entry name" value="Isopropylmalate Dehydrogenase"/>
    <property type="match status" value="1"/>
</dbReference>
<feature type="region of interest" description="Disordered" evidence="11">
    <location>
        <begin position="1"/>
        <end position="32"/>
    </location>
</feature>
<dbReference type="GO" id="GO:0006633">
    <property type="term" value="P:fatty acid biosynthetic process"/>
    <property type="evidence" value="ECO:0007669"/>
    <property type="project" value="InterPro"/>
</dbReference>
<reference evidence="12" key="1">
    <citation type="submission" date="2018-06" db="EMBL/GenBank/DDBJ databases">
        <authorList>
            <person name="Zhirakovskaya E."/>
        </authorList>
    </citation>
    <scope>NUCLEOTIDE SEQUENCE</scope>
</reference>
<evidence type="ECO:0000256" key="11">
    <source>
        <dbReference type="SAM" id="MobiDB-lite"/>
    </source>
</evidence>
<evidence type="ECO:0000256" key="5">
    <source>
        <dbReference type="ARBA" id="ARBA00022679"/>
    </source>
</evidence>
<dbReference type="NCBIfam" id="TIGR00182">
    <property type="entry name" value="plsX"/>
    <property type="match status" value="1"/>
</dbReference>
<dbReference type="PIRSF" id="PIRSF002465">
    <property type="entry name" value="Phsphlp_syn_PlsX"/>
    <property type="match status" value="1"/>
</dbReference>
<keyword evidence="3" id="KW-0963">Cytoplasm</keyword>
<dbReference type="InterPro" id="IPR003664">
    <property type="entry name" value="FA_synthesis"/>
</dbReference>
<evidence type="ECO:0000256" key="2">
    <source>
        <dbReference type="ARBA" id="ARBA00004496"/>
    </source>
</evidence>
<keyword evidence="12" id="KW-0012">Acyltransferase</keyword>
<comment type="subcellular location">
    <subcellularLocation>
        <location evidence="2">Cytoplasm</location>
    </subcellularLocation>
</comment>
<keyword evidence="7" id="KW-0594">Phospholipid biosynthesis</keyword>
<organism evidence="12">
    <name type="scientific">hydrothermal vent metagenome</name>
    <dbReference type="NCBI Taxonomy" id="652676"/>
    <lineage>
        <taxon>unclassified sequences</taxon>
        <taxon>metagenomes</taxon>
        <taxon>ecological metagenomes</taxon>
    </lineage>
</organism>
<evidence type="ECO:0000256" key="4">
    <source>
        <dbReference type="ARBA" id="ARBA00022516"/>
    </source>
</evidence>
<proteinExistence type="inferred from homology"/>
<evidence type="ECO:0000256" key="7">
    <source>
        <dbReference type="ARBA" id="ARBA00023209"/>
    </source>
</evidence>
<dbReference type="Pfam" id="PF02504">
    <property type="entry name" value="FA_synthesis"/>
    <property type="match status" value="1"/>
</dbReference>
<sequence length="398" mass="42778">MNELPETPDDTKNPQPAPTTPPSDKTQHKDKDDRVKIALDAMGGDNAPAAIVEGACQAADSIDGLEIILVGDENAILSEFEKHPGAKDKLTIKHAQDAISMDESPSVALRKRRKSSIHIGLKMVDEGEADTFISAGNTGAVMAVATVMLRNIEGIDRAAIAVPLPTQKGNAVLLDAGANIVCKAIHLYQFGIMGSMYAQYILDTQKPRIGLLSIGEEDSKGNAVTKEALEMLTQSSVNFIGNIEGKLLYKGAADVIVCDGYTGNIALKISESLAEMIGVELKGIFSRNLRGKLSYMLLRPSMEKFKKKLDHSEVGGAPLLGIDGAVFISHGSSTPKSIRSAILGAKKFIVENVNDHIRESLAQNQDIVSSSKKDMRDGIWSQMKRKIGLGHPDRPEEA</sequence>
<dbReference type="EMBL" id="UOGA01000142">
    <property type="protein sequence ID" value="VAX18999.1"/>
    <property type="molecule type" value="Genomic_DNA"/>
</dbReference>
<dbReference type="AlphaFoldDB" id="A0A3B1BM24"/>
<evidence type="ECO:0000256" key="8">
    <source>
        <dbReference type="ARBA" id="ARBA00023264"/>
    </source>
</evidence>
<comment type="subunit">
    <text evidence="10">Homodimer. Probably interacts with PlsY.</text>
</comment>
<protein>
    <recommendedName>
        <fullName evidence="9">phosphate acyltransferase</fullName>
        <ecNumber evidence="9">2.3.1.274</ecNumber>
    </recommendedName>
</protein>
<accession>A0A3B1BM24</accession>
<keyword evidence="4" id="KW-0444">Lipid biosynthesis</keyword>
<dbReference type="InterPro" id="IPR012281">
    <property type="entry name" value="Phospholipid_synth_PlsX-like"/>
</dbReference>
<dbReference type="EC" id="2.3.1.274" evidence="9"/>
<evidence type="ECO:0000256" key="1">
    <source>
        <dbReference type="ARBA" id="ARBA00001232"/>
    </source>
</evidence>
<gene>
    <name evidence="12" type="ORF">MNBD_NITROSPINAE04-596</name>
</gene>
<keyword evidence="6" id="KW-0443">Lipid metabolism</keyword>
<keyword evidence="5 12" id="KW-0808">Transferase</keyword>
<dbReference type="HAMAP" id="MF_00019">
    <property type="entry name" value="PlsX"/>
    <property type="match status" value="1"/>
</dbReference>
<evidence type="ECO:0000256" key="3">
    <source>
        <dbReference type="ARBA" id="ARBA00022490"/>
    </source>
</evidence>
<dbReference type="GO" id="GO:0005737">
    <property type="term" value="C:cytoplasm"/>
    <property type="evidence" value="ECO:0007669"/>
    <property type="project" value="UniProtKB-SubCell"/>
</dbReference>
<evidence type="ECO:0000256" key="10">
    <source>
        <dbReference type="ARBA" id="ARBA00046608"/>
    </source>
</evidence>
<evidence type="ECO:0000313" key="12">
    <source>
        <dbReference type="EMBL" id="VAX18999.1"/>
    </source>
</evidence>
<comment type="catalytic activity">
    <reaction evidence="1">
        <text>a fatty acyl-[ACP] + phosphate = an acyl phosphate + holo-[ACP]</text>
        <dbReference type="Rhea" id="RHEA:42292"/>
        <dbReference type="Rhea" id="RHEA-COMP:9685"/>
        <dbReference type="Rhea" id="RHEA-COMP:14125"/>
        <dbReference type="ChEBI" id="CHEBI:43474"/>
        <dbReference type="ChEBI" id="CHEBI:59918"/>
        <dbReference type="ChEBI" id="CHEBI:64479"/>
        <dbReference type="ChEBI" id="CHEBI:138651"/>
        <dbReference type="EC" id="2.3.1.274"/>
    </reaction>
</comment>
<evidence type="ECO:0000256" key="6">
    <source>
        <dbReference type="ARBA" id="ARBA00023098"/>
    </source>
</evidence>
<dbReference type="PANTHER" id="PTHR30100">
    <property type="entry name" value="FATTY ACID/PHOSPHOLIPID SYNTHESIS PROTEIN PLSX"/>
    <property type="match status" value="1"/>
</dbReference>
<keyword evidence="8" id="KW-1208">Phospholipid metabolism</keyword>
<dbReference type="SUPFAM" id="SSF53659">
    <property type="entry name" value="Isocitrate/Isopropylmalate dehydrogenase-like"/>
    <property type="match status" value="1"/>
</dbReference>
<dbReference type="GO" id="GO:0008654">
    <property type="term" value="P:phospholipid biosynthetic process"/>
    <property type="evidence" value="ECO:0007669"/>
    <property type="project" value="UniProtKB-KW"/>
</dbReference>